<dbReference type="RefSeq" id="WP_132022979.1">
    <property type="nucleotide sequence ID" value="NZ_CP016605.1"/>
</dbReference>
<dbReference type="InterPro" id="IPR010412">
    <property type="entry name" value="DUF1007"/>
</dbReference>
<dbReference type="InterPro" id="IPR016537">
    <property type="entry name" value="UCP008159_ABC"/>
</dbReference>
<keyword evidence="1" id="KW-0732">Signal</keyword>
<feature type="chain" id="PRO_5020690248" evidence="1">
    <location>
        <begin position="24"/>
        <end position="214"/>
    </location>
</feature>
<feature type="signal peptide" evidence="1">
    <location>
        <begin position="1"/>
        <end position="23"/>
    </location>
</feature>
<dbReference type="OrthoDB" id="5781652at2"/>
<dbReference type="Pfam" id="PF06226">
    <property type="entry name" value="DUF1007"/>
    <property type="match status" value="1"/>
</dbReference>
<proteinExistence type="predicted"/>
<reference evidence="2 3" key="1">
    <citation type="submission" date="2019-03" db="EMBL/GenBank/DDBJ databases">
        <title>Genomic Encyclopedia of Type Strains, Phase IV (KMG-IV): sequencing the most valuable type-strain genomes for metagenomic binning, comparative biology and taxonomic classification.</title>
        <authorList>
            <person name="Goeker M."/>
        </authorList>
    </citation>
    <scope>NUCLEOTIDE SEQUENCE [LARGE SCALE GENOMIC DNA]</scope>
    <source>
        <strain evidence="2 3">DSM 28231</strain>
    </source>
</reference>
<comment type="caution">
    <text evidence="2">The sequence shown here is derived from an EMBL/GenBank/DDBJ whole genome shotgun (WGS) entry which is preliminary data.</text>
</comment>
<name>A0A4R2N1I5_9PAST</name>
<evidence type="ECO:0000313" key="2">
    <source>
        <dbReference type="EMBL" id="TCP13427.1"/>
    </source>
</evidence>
<organism evidence="2 3">
    <name type="scientific">Bisgaardia hudsonensis</name>
    <dbReference type="NCBI Taxonomy" id="109472"/>
    <lineage>
        <taxon>Bacteria</taxon>
        <taxon>Pseudomonadati</taxon>
        <taxon>Pseudomonadota</taxon>
        <taxon>Gammaproteobacteria</taxon>
        <taxon>Pasteurellales</taxon>
        <taxon>Pasteurellaceae</taxon>
        <taxon>Bisgaardia</taxon>
    </lineage>
</organism>
<evidence type="ECO:0000256" key="1">
    <source>
        <dbReference type="SAM" id="SignalP"/>
    </source>
</evidence>
<dbReference type="PIRSF" id="PIRSF008159">
    <property type="entry name" value="UCP008159_ABC"/>
    <property type="match status" value="1"/>
</dbReference>
<sequence length="214" mass="24882">MKKQIISFLFSVFLLTFSSYTIAHPHAFISMTNKVLVEKGNLMGFSVQWVLDEVSSAGVLYDLKQIKDPKERQAFVDSMMKNITSEHYFSYFFDKQGNKIKYLSKPKNYGMKSNGTEALYYFDFLLSQPQKLENNIFELSTYDESYYVSMYYDKEQIKKVVDFSQLPKNCKGRVVEPNVDQKIKEYASSLDKNQVNVDTSLGKIFAQRVVIKCE</sequence>
<evidence type="ECO:0000313" key="3">
    <source>
        <dbReference type="Proteomes" id="UP000294841"/>
    </source>
</evidence>
<dbReference type="EMBL" id="SLXI01000002">
    <property type="protein sequence ID" value="TCP13427.1"/>
    <property type="molecule type" value="Genomic_DNA"/>
</dbReference>
<gene>
    <name evidence="2" type="ORF">EV697_102310</name>
</gene>
<protein>
    <submittedName>
        <fullName evidence="2">ABC-type uncharacterized transport system substrate-binding protein</fullName>
    </submittedName>
</protein>
<keyword evidence="3" id="KW-1185">Reference proteome</keyword>
<dbReference type="Proteomes" id="UP000294841">
    <property type="component" value="Unassembled WGS sequence"/>
</dbReference>
<dbReference type="AlphaFoldDB" id="A0A4R2N1I5"/>
<accession>A0A4R2N1I5</accession>